<dbReference type="Gene3D" id="1.10.340.70">
    <property type="match status" value="1"/>
</dbReference>
<dbReference type="Pfam" id="PF17921">
    <property type="entry name" value="Integrase_H2C2"/>
    <property type="match status" value="1"/>
</dbReference>
<name>A0AAV4AE06_9GAST</name>
<proteinExistence type="predicted"/>
<dbReference type="Proteomes" id="UP000735302">
    <property type="component" value="Unassembled WGS sequence"/>
</dbReference>
<feature type="domain" description="Integrase zinc-binding" evidence="1">
    <location>
        <begin position="7"/>
        <end position="39"/>
    </location>
</feature>
<gene>
    <name evidence="2" type="ORF">PoB_003195800</name>
</gene>
<protein>
    <submittedName>
        <fullName evidence="2">Reverse ribonuclease integrase</fullName>
    </submittedName>
</protein>
<dbReference type="AlphaFoldDB" id="A0AAV4AE06"/>
<accession>A0AAV4AE06</accession>
<comment type="caution">
    <text evidence="2">The sequence shown here is derived from an EMBL/GenBank/DDBJ whole genome shotgun (WGS) entry which is preliminary data.</text>
</comment>
<evidence type="ECO:0000313" key="2">
    <source>
        <dbReference type="EMBL" id="GFO05453.1"/>
    </source>
</evidence>
<keyword evidence="3" id="KW-1185">Reference proteome</keyword>
<reference evidence="2 3" key="1">
    <citation type="journal article" date="2021" name="Elife">
        <title>Chloroplast acquisition without the gene transfer in kleptoplastic sea slugs, Plakobranchus ocellatus.</title>
        <authorList>
            <person name="Maeda T."/>
            <person name="Takahashi S."/>
            <person name="Yoshida T."/>
            <person name="Shimamura S."/>
            <person name="Takaki Y."/>
            <person name="Nagai Y."/>
            <person name="Toyoda A."/>
            <person name="Suzuki Y."/>
            <person name="Arimoto A."/>
            <person name="Ishii H."/>
            <person name="Satoh N."/>
            <person name="Nishiyama T."/>
            <person name="Hasebe M."/>
            <person name="Maruyama T."/>
            <person name="Minagawa J."/>
            <person name="Obokata J."/>
            <person name="Shigenobu S."/>
        </authorList>
    </citation>
    <scope>NUCLEOTIDE SEQUENCE [LARGE SCALE GENOMIC DNA]</scope>
</reference>
<sequence>MGVSLSATKKRFGSRLSWPKMMSDISKYIRSCYKCQAYANRLPLLPIEQSEITSRPFDKVAIDTAGPLNLTRTTKKQE</sequence>
<organism evidence="2 3">
    <name type="scientific">Plakobranchus ocellatus</name>
    <dbReference type="NCBI Taxonomy" id="259542"/>
    <lineage>
        <taxon>Eukaryota</taxon>
        <taxon>Metazoa</taxon>
        <taxon>Spiralia</taxon>
        <taxon>Lophotrochozoa</taxon>
        <taxon>Mollusca</taxon>
        <taxon>Gastropoda</taxon>
        <taxon>Heterobranchia</taxon>
        <taxon>Euthyneura</taxon>
        <taxon>Panpulmonata</taxon>
        <taxon>Sacoglossa</taxon>
        <taxon>Placobranchoidea</taxon>
        <taxon>Plakobranchidae</taxon>
        <taxon>Plakobranchus</taxon>
    </lineage>
</organism>
<dbReference type="EMBL" id="BLXT01003748">
    <property type="protein sequence ID" value="GFO05453.1"/>
    <property type="molecule type" value="Genomic_DNA"/>
</dbReference>
<dbReference type="InterPro" id="IPR041588">
    <property type="entry name" value="Integrase_H2C2"/>
</dbReference>
<evidence type="ECO:0000259" key="1">
    <source>
        <dbReference type="Pfam" id="PF17921"/>
    </source>
</evidence>
<evidence type="ECO:0000313" key="3">
    <source>
        <dbReference type="Proteomes" id="UP000735302"/>
    </source>
</evidence>